<accession>A0A6A4PXS1</accession>
<feature type="transmembrane region" description="Helical" evidence="8">
    <location>
        <begin position="13"/>
        <end position="29"/>
    </location>
</feature>
<feature type="transmembrane region" description="Helical" evidence="8">
    <location>
        <begin position="41"/>
        <end position="59"/>
    </location>
</feature>
<keyword evidence="5 8" id="KW-0812">Transmembrane</keyword>
<evidence type="ECO:0000256" key="6">
    <source>
        <dbReference type="ARBA" id="ARBA00022989"/>
    </source>
</evidence>
<name>A0A6A4PXS1_LUPAL</name>
<evidence type="ECO:0000256" key="1">
    <source>
        <dbReference type="ARBA" id="ARBA00004429"/>
    </source>
</evidence>
<dbReference type="Proteomes" id="UP000447434">
    <property type="component" value="Chromosome 10"/>
</dbReference>
<reference evidence="10" key="1">
    <citation type="journal article" date="2020" name="Nat. Commun.">
        <title>Genome sequence of the cluster root forming white lupin.</title>
        <authorList>
            <person name="Hufnagel B."/>
            <person name="Marques A."/>
            <person name="Soriano A."/>
            <person name="Marques L."/>
            <person name="Divol F."/>
            <person name="Doumas P."/>
            <person name="Sallet E."/>
            <person name="Mancinotti D."/>
            <person name="Carrere S."/>
            <person name="Marande W."/>
            <person name="Arribat S."/>
            <person name="Keller J."/>
            <person name="Huneau C."/>
            <person name="Blein T."/>
            <person name="Aime D."/>
            <person name="Laguerre M."/>
            <person name="Taylor J."/>
            <person name="Schubert V."/>
            <person name="Nelson M."/>
            <person name="Geu-Flores F."/>
            <person name="Crespi M."/>
            <person name="Gallardo-Guerrero K."/>
            <person name="Delaux P.-M."/>
            <person name="Salse J."/>
            <person name="Berges H."/>
            <person name="Guyot R."/>
            <person name="Gouzy J."/>
            <person name="Peret B."/>
        </authorList>
    </citation>
    <scope>NUCLEOTIDE SEQUENCE [LARGE SCALE GENOMIC DNA]</scope>
    <source>
        <strain evidence="10">cv. Amiga</strain>
    </source>
</reference>
<evidence type="ECO:0000256" key="3">
    <source>
        <dbReference type="ARBA" id="ARBA00022475"/>
    </source>
</evidence>
<keyword evidence="4" id="KW-0997">Cell inner membrane</keyword>
<dbReference type="PANTHER" id="PTHR32195">
    <property type="entry name" value="OS07G0662800 PROTEIN"/>
    <property type="match status" value="1"/>
</dbReference>
<dbReference type="GO" id="GO:0005886">
    <property type="term" value="C:plasma membrane"/>
    <property type="evidence" value="ECO:0007669"/>
    <property type="project" value="UniProtKB-SubCell"/>
</dbReference>
<evidence type="ECO:0000256" key="8">
    <source>
        <dbReference type="SAM" id="Phobius"/>
    </source>
</evidence>
<dbReference type="AlphaFoldDB" id="A0A6A4PXS1"/>
<keyword evidence="6 8" id="KW-1133">Transmembrane helix</keyword>
<evidence type="ECO:0000256" key="5">
    <source>
        <dbReference type="ARBA" id="ARBA00022692"/>
    </source>
</evidence>
<comment type="subcellular location">
    <subcellularLocation>
        <location evidence="1">Cell inner membrane</location>
        <topology evidence="1">Multi-pass membrane protein</topology>
    </subcellularLocation>
</comment>
<comment type="caution">
    <text evidence="9">The sequence shown here is derived from an EMBL/GenBank/DDBJ whole genome shotgun (WGS) entry which is preliminary data.</text>
</comment>
<keyword evidence="7 8" id="KW-0472">Membrane</keyword>
<evidence type="ECO:0000313" key="10">
    <source>
        <dbReference type="Proteomes" id="UP000447434"/>
    </source>
</evidence>
<proteinExistence type="predicted"/>
<gene>
    <name evidence="9" type="ORF">Lalb_Chr10g0106031</name>
</gene>
<evidence type="ECO:0000313" key="9">
    <source>
        <dbReference type="EMBL" id="KAE9606262.1"/>
    </source>
</evidence>
<dbReference type="PANTHER" id="PTHR32195:SF26">
    <property type="entry name" value="TRYPTOPHAN OR TYROSINE TRANSPORTER PROTEIN"/>
    <property type="match status" value="1"/>
</dbReference>
<dbReference type="OrthoDB" id="204942at2759"/>
<evidence type="ECO:0000256" key="2">
    <source>
        <dbReference type="ARBA" id="ARBA00022448"/>
    </source>
</evidence>
<dbReference type="EMBL" id="WOCE01000010">
    <property type="protein sequence ID" value="KAE9606262.1"/>
    <property type="molecule type" value="Genomic_DNA"/>
</dbReference>
<dbReference type="Pfam" id="PF03222">
    <property type="entry name" value="Trp_Tyr_perm"/>
    <property type="match status" value="1"/>
</dbReference>
<organism evidence="9 10">
    <name type="scientific">Lupinus albus</name>
    <name type="common">White lupine</name>
    <name type="synonym">Lupinus termis</name>
    <dbReference type="NCBI Taxonomy" id="3870"/>
    <lineage>
        <taxon>Eukaryota</taxon>
        <taxon>Viridiplantae</taxon>
        <taxon>Streptophyta</taxon>
        <taxon>Embryophyta</taxon>
        <taxon>Tracheophyta</taxon>
        <taxon>Spermatophyta</taxon>
        <taxon>Magnoliopsida</taxon>
        <taxon>eudicotyledons</taxon>
        <taxon>Gunneridae</taxon>
        <taxon>Pentapetalae</taxon>
        <taxon>rosids</taxon>
        <taxon>fabids</taxon>
        <taxon>Fabales</taxon>
        <taxon>Fabaceae</taxon>
        <taxon>Papilionoideae</taxon>
        <taxon>50 kb inversion clade</taxon>
        <taxon>genistoids sensu lato</taxon>
        <taxon>core genistoids</taxon>
        <taxon>Genisteae</taxon>
        <taxon>Lupinus</taxon>
    </lineage>
</organism>
<sequence>MKVLKLPTSENRPLPYILTLVPPLILSLLDPEIFFKALDFAGTYGVLVLFGVIPAAMSWSDRYSKSSPSMNLPELVPGGRITLIMVLGGSGYVLLSELIENFQHL</sequence>
<evidence type="ECO:0000256" key="4">
    <source>
        <dbReference type="ARBA" id="ARBA00022519"/>
    </source>
</evidence>
<evidence type="ECO:0000256" key="7">
    <source>
        <dbReference type="ARBA" id="ARBA00023136"/>
    </source>
</evidence>
<dbReference type="InterPro" id="IPR018227">
    <property type="entry name" value="Amino_acid_transport_2"/>
</dbReference>
<keyword evidence="2" id="KW-0813">Transport</keyword>
<protein>
    <submittedName>
        <fullName evidence="9">Putative amino acid/polyamine transporter 2</fullName>
    </submittedName>
</protein>
<keyword evidence="3" id="KW-1003">Cell membrane</keyword>
<dbReference type="GO" id="GO:0003333">
    <property type="term" value="P:amino acid transmembrane transport"/>
    <property type="evidence" value="ECO:0007669"/>
    <property type="project" value="InterPro"/>
</dbReference>
<keyword evidence="10" id="KW-1185">Reference proteome</keyword>